<dbReference type="InterPro" id="IPR048493">
    <property type="entry name" value="DUF1980_N"/>
</dbReference>
<feature type="transmembrane region" description="Helical" evidence="2">
    <location>
        <begin position="31"/>
        <end position="51"/>
    </location>
</feature>
<feature type="compositionally biased region" description="Basic residues" evidence="1">
    <location>
        <begin position="119"/>
        <end position="136"/>
    </location>
</feature>
<name>A0ABU6MHA4_9BACI</name>
<gene>
    <name evidence="5" type="ORF">P4T90_04880</name>
</gene>
<keyword evidence="2" id="KW-0812">Transmembrane</keyword>
<evidence type="ECO:0000313" key="5">
    <source>
        <dbReference type="EMBL" id="MED1202425.1"/>
    </source>
</evidence>
<dbReference type="Pfam" id="PF09323">
    <property type="entry name" value="DUF1980"/>
    <property type="match status" value="2"/>
</dbReference>
<dbReference type="EMBL" id="JARMAB010000006">
    <property type="protein sequence ID" value="MED1202425.1"/>
    <property type="molecule type" value="Genomic_DNA"/>
</dbReference>
<evidence type="ECO:0000256" key="1">
    <source>
        <dbReference type="SAM" id="MobiDB-lite"/>
    </source>
</evidence>
<evidence type="ECO:0000256" key="2">
    <source>
        <dbReference type="SAM" id="Phobius"/>
    </source>
</evidence>
<feature type="compositionally biased region" description="Basic and acidic residues" evidence="1">
    <location>
        <begin position="100"/>
        <end position="118"/>
    </location>
</feature>
<dbReference type="Proteomes" id="UP001341444">
    <property type="component" value="Unassembled WGS sequence"/>
</dbReference>
<organism evidence="5 6">
    <name type="scientific">Heyndrickxia acidicola</name>
    <dbReference type="NCBI Taxonomy" id="209389"/>
    <lineage>
        <taxon>Bacteria</taxon>
        <taxon>Bacillati</taxon>
        <taxon>Bacillota</taxon>
        <taxon>Bacilli</taxon>
        <taxon>Bacillales</taxon>
        <taxon>Bacillaceae</taxon>
        <taxon>Heyndrickxia</taxon>
    </lineage>
</organism>
<sequence length="347" mass="40721">MIRFIILFGFTYFFLQLHVSGNISKYINMKYSYLSFSMIFVMGFLSIYQLVKWVKEGDEKEKEREIKKQLKKQKKLEKKQGKVQPPVEKDDLFHNSQKAHIQDVHHSHDHHHTHEHDHEHHHHDHGHSHNGHHSHDHSHEENTWYKKVFVYGLLLIPLITGLFLPVATLNSTIVKAKGFHFAAIEDDDPYSNHQVLRPNSSLYYGKDEYSSMEQSDLKTYGSKQHVTLNDGNYFRALESIYNYPGNYENKTITLKGFVYRAGDLSNNQLYLLRFGIIHCIADAGVYGMMVDFPKDMKAEKENTWLQVTGTLSTIYNHQFQGTIPYLQVTSWKVIQQPSDPYVYRKYN</sequence>
<dbReference type="InterPro" id="IPR015402">
    <property type="entry name" value="DUF1980"/>
</dbReference>
<dbReference type="PANTHER" id="PTHR40047">
    <property type="entry name" value="UPF0703 PROTEIN YCGQ"/>
    <property type="match status" value="1"/>
</dbReference>
<dbReference type="NCBIfam" id="TIGR03943">
    <property type="entry name" value="TIGR03943 family putative permease subunit"/>
    <property type="match status" value="1"/>
</dbReference>
<reference evidence="5 6" key="1">
    <citation type="submission" date="2023-03" db="EMBL/GenBank/DDBJ databases">
        <title>Bacillus Genome Sequencing.</title>
        <authorList>
            <person name="Dunlap C."/>
        </authorList>
    </citation>
    <scope>NUCLEOTIDE SEQUENCE [LARGE SCALE GENOMIC DNA]</scope>
    <source>
        <strain evidence="5 6">B-23453</strain>
    </source>
</reference>
<keyword evidence="2" id="KW-1133">Transmembrane helix</keyword>
<comment type="caution">
    <text evidence="5">The sequence shown here is derived from an EMBL/GenBank/DDBJ whole genome shotgun (WGS) entry which is preliminary data.</text>
</comment>
<feature type="transmembrane region" description="Helical" evidence="2">
    <location>
        <begin position="148"/>
        <end position="167"/>
    </location>
</feature>
<proteinExistence type="predicted"/>
<dbReference type="RefSeq" id="WP_198160348.1">
    <property type="nucleotide sequence ID" value="NZ_JARMAB010000006.1"/>
</dbReference>
<feature type="domain" description="DUF1980" evidence="3">
    <location>
        <begin position="127"/>
        <end position="180"/>
    </location>
</feature>
<evidence type="ECO:0000259" key="3">
    <source>
        <dbReference type="Pfam" id="PF09323"/>
    </source>
</evidence>
<dbReference type="InterPro" id="IPR052955">
    <property type="entry name" value="UPF0703_membrane_permease"/>
</dbReference>
<keyword evidence="2" id="KW-0472">Membrane</keyword>
<feature type="domain" description="DUF1980" evidence="4">
    <location>
        <begin position="203"/>
        <end position="344"/>
    </location>
</feature>
<evidence type="ECO:0000313" key="6">
    <source>
        <dbReference type="Proteomes" id="UP001341444"/>
    </source>
</evidence>
<evidence type="ECO:0000259" key="4">
    <source>
        <dbReference type="Pfam" id="PF21537"/>
    </source>
</evidence>
<feature type="region of interest" description="Disordered" evidence="1">
    <location>
        <begin position="99"/>
        <end position="139"/>
    </location>
</feature>
<dbReference type="InterPro" id="IPR048447">
    <property type="entry name" value="DUF1980_C"/>
</dbReference>
<feature type="domain" description="DUF1980" evidence="3">
    <location>
        <begin position="2"/>
        <end position="74"/>
    </location>
</feature>
<keyword evidence="6" id="KW-1185">Reference proteome</keyword>
<accession>A0ABU6MHA4</accession>
<protein>
    <submittedName>
        <fullName evidence="5">TIGR03943 family protein</fullName>
    </submittedName>
</protein>
<dbReference type="PANTHER" id="PTHR40047:SF1">
    <property type="entry name" value="UPF0703 PROTEIN YCGQ"/>
    <property type="match status" value="1"/>
</dbReference>
<dbReference type="Pfam" id="PF21537">
    <property type="entry name" value="DUF1980_C"/>
    <property type="match status" value="1"/>
</dbReference>